<dbReference type="Proteomes" id="UP000253752">
    <property type="component" value="Unassembled WGS sequence"/>
</dbReference>
<evidence type="ECO:0000313" key="7">
    <source>
        <dbReference type="Proteomes" id="UP000253857"/>
    </source>
</evidence>
<evidence type="ECO:0000313" key="9">
    <source>
        <dbReference type="Proteomes" id="UP000253970"/>
    </source>
</evidence>
<reference evidence="5 10" key="1">
    <citation type="journal article" date="2005" name="Appl. Environ. Microbiol.">
        <title>Intestinal bacterial communities that produce active estrogen-like compounds enterodiol and enterolactone in humans.</title>
        <authorList>
            <person name="Clavel T."/>
            <person name="Henderson G."/>
            <person name="Alpert C.A."/>
            <person name="Philippe C."/>
            <person name="Rigottier-Gois L."/>
            <person name="Dore J."/>
            <person name="Blaut M."/>
        </authorList>
    </citation>
    <scope>NUCLEOTIDE SEQUENCE [LARGE SCALE GENOMIC DNA]</scope>
    <source>
        <strain evidence="5 10">SECO-MT75m2</strain>
    </source>
</reference>
<reference evidence="5" key="3">
    <citation type="submission" date="2019-06" db="EMBL/GenBank/DDBJ databases">
        <authorList>
            <person name="Bisanz J.E."/>
            <person name="Turnbaugh P.J."/>
        </authorList>
    </citation>
    <scope>NUCLEOTIDE SEQUENCE</scope>
    <source>
        <strain evidence="5">SECO-MT75m2</strain>
    </source>
</reference>
<accession>A0A369MKZ9</accession>
<dbReference type="AlphaFoldDB" id="A0A369MKZ9"/>
<dbReference type="OMA" id="QHACIND"/>
<name>A0A369MKZ9_EGGLN</name>
<evidence type="ECO:0000313" key="5">
    <source>
        <dbReference type="EMBL" id="TNU92140.1"/>
    </source>
</evidence>
<dbReference type="GeneID" id="69512276"/>
<dbReference type="EMBL" id="VEVP01000009">
    <property type="protein sequence ID" value="TNU92140.1"/>
    <property type="molecule type" value="Genomic_DNA"/>
</dbReference>
<dbReference type="Proteomes" id="UP000253970">
    <property type="component" value="Unassembled WGS sequence"/>
</dbReference>
<evidence type="ECO:0000313" key="10">
    <source>
        <dbReference type="Proteomes" id="UP000312594"/>
    </source>
</evidence>
<dbReference type="EMBL" id="PPTY01000010">
    <property type="protein sequence ID" value="RDB85800.1"/>
    <property type="molecule type" value="Genomic_DNA"/>
</dbReference>
<evidence type="ECO:0000313" key="1">
    <source>
        <dbReference type="EMBL" id="RDB71958.1"/>
    </source>
</evidence>
<gene>
    <name evidence="4" type="ORF">C1853_05405</name>
    <name evidence="3" type="ORF">C1871_07540</name>
    <name evidence="2" type="ORF">C1872_01885</name>
    <name evidence="1" type="ORF">C1875_04500</name>
    <name evidence="5" type="ORF">FIC87_05670</name>
</gene>
<evidence type="ECO:0000313" key="4">
    <source>
        <dbReference type="EMBL" id="RDC39702.1"/>
    </source>
</evidence>
<evidence type="ECO:0000313" key="2">
    <source>
        <dbReference type="EMBL" id="RDB81448.1"/>
    </source>
</evidence>
<sequence length="157" mass="16708">MSAQGTAPLVIERLTVRADRVVCDVVLAPGVPRRTTPELAARVRAAHPHVPRHACVNDEGDTFAAVMDHTSLPHLLEHLVIDFQTRAAVRRGDGAEAGSAAAYADAGAALDAVFVGTTEWTDEAAGRARIEVSFLDDLVALRAFRDAIAFLGDAMVR</sequence>
<evidence type="ECO:0000313" key="6">
    <source>
        <dbReference type="Proteomes" id="UP000253752"/>
    </source>
</evidence>
<dbReference type="Proteomes" id="UP000312594">
    <property type="component" value="Unassembled WGS sequence"/>
</dbReference>
<reference evidence="6 7" key="2">
    <citation type="journal article" date="2018" name="Elife">
        <title>Discovery and characterization of a prevalent human gut bacterial enzyme sufficient for the inactivation of a family of plant toxins.</title>
        <authorList>
            <person name="Koppel N."/>
            <person name="Bisanz J.E."/>
            <person name="Pandelia M.E."/>
            <person name="Turnbaugh P.J."/>
            <person name="Balskus E.P."/>
        </authorList>
    </citation>
    <scope>NUCLEOTIDE SEQUENCE [LARGE SCALE GENOMIC DNA]</scope>
    <source>
        <strain evidence="4 8">16A</strain>
        <strain evidence="3 7">FAA1-1-60AUCSF</strain>
        <strain evidence="2 6">MR1 #12</strain>
        <strain evidence="1 9">W1 BHI 6</strain>
    </source>
</reference>
<dbReference type="Proteomes" id="UP000253915">
    <property type="component" value="Unassembled WGS sequence"/>
</dbReference>
<dbReference type="EMBL" id="PPTU01000005">
    <property type="protein sequence ID" value="RDB71958.1"/>
    <property type="molecule type" value="Genomic_DNA"/>
</dbReference>
<dbReference type="Proteomes" id="UP000253857">
    <property type="component" value="Unassembled WGS sequence"/>
</dbReference>
<dbReference type="EMBL" id="PPUQ01000005">
    <property type="protein sequence ID" value="RDC39702.1"/>
    <property type="molecule type" value="Genomic_DNA"/>
</dbReference>
<organism evidence="1 9">
    <name type="scientific">Eggerthella lenta</name>
    <name type="common">Eubacterium lentum</name>
    <dbReference type="NCBI Taxonomy" id="84112"/>
    <lineage>
        <taxon>Bacteria</taxon>
        <taxon>Bacillati</taxon>
        <taxon>Actinomycetota</taxon>
        <taxon>Coriobacteriia</taxon>
        <taxon>Eggerthellales</taxon>
        <taxon>Eggerthellaceae</taxon>
        <taxon>Eggerthella</taxon>
    </lineage>
</organism>
<evidence type="ECO:0000313" key="3">
    <source>
        <dbReference type="EMBL" id="RDB85800.1"/>
    </source>
</evidence>
<evidence type="ECO:0000313" key="8">
    <source>
        <dbReference type="Proteomes" id="UP000253915"/>
    </source>
</evidence>
<comment type="caution">
    <text evidence="1">The sequence shown here is derived from an EMBL/GenBank/DDBJ whole genome shotgun (WGS) entry which is preliminary data.</text>
</comment>
<proteinExistence type="predicted"/>
<protein>
    <recommendedName>
        <fullName evidence="11">Cyanophycin synthase-like N-terminal domain-containing protein</fullName>
    </recommendedName>
</protein>
<dbReference type="EMBL" id="PPTX01000002">
    <property type="protein sequence ID" value="RDB81448.1"/>
    <property type="molecule type" value="Genomic_DNA"/>
</dbReference>
<dbReference type="RefSeq" id="WP_009305344.1">
    <property type="nucleotide sequence ID" value="NZ_AP025575.1"/>
</dbReference>
<evidence type="ECO:0008006" key="11">
    <source>
        <dbReference type="Google" id="ProtNLM"/>
    </source>
</evidence>